<dbReference type="EMBL" id="CAJRGZ010000019">
    <property type="protein sequence ID" value="CAG5159019.1"/>
    <property type="molecule type" value="Genomic_DNA"/>
</dbReference>
<comment type="caution">
    <text evidence="5">The sequence shown here is derived from an EMBL/GenBank/DDBJ whole genome shotgun (WGS) entry which is preliminary data.</text>
</comment>
<evidence type="ECO:0000256" key="2">
    <source>
        <dbReference type="ARBA" id="ARBA00022857"/>
    </source>
</evidence>
<dbReference type="AlphaFoldDB" id="A0A8J2MZW5"/>
<proteinExistence type="inferred from homology"/>
<dbReference type="RefSeq" id="XP_043168926.1">
    <property type="nucleotide sequence ID" value="XM_043312991.1"/>
</dbReference>
<accession>A0A8J2MZW5</accession>
<dbReference type="Proteomes" id="UP000676310">
    <property type="component" value="Unassembled WGS sequence"/>
</dbReference>
<dbReference type="InterPro" id="IPR057571">
    <property type="entry name" value="SDR_PhqE-like"/>
</dbReference>
<keyword evidence="3" id="KW-0560">Oxidoreductase</keyword>
<keyword evidence="4" id="KW-0812">Transmembrane</keyword>
<dbReference type="InterPro" id="IPR051122">
    <property type="entry name" value="SDR_DHRS6-like"/>
</dbReference>
<dbReference type="InterPro" id="IPR002347">
    <property type="entry name" value="SDR_fam"/>
</dbReference>
<keyword evidence="4" id="KW-1133">Transmembrane helix</keyword>
<gene>
    <name evidence="5" type="ORF">ALTATR162_LOCUS5372</name>
</gene>
<keyword evidence="2" id="KW-0521">NADP</keyword>
<evidence type="ECO:0000256" key="1">
    <source>
        <dbReference type="ARBA" id="ARBA00006484"/>
    </source>
</evidence>
<dbReference type="CDD" id="cd05233">
    <property type="entry name" value="SDR_c"/>
    <property type="match status" value="1"/>
</dbReference>
<evidence type="ECO:0008006" key="7">
    <source>
        <dbReference type="Google" id="ProtNLM"/>
    </source>
</evidence>
<feature type="transmembrane region" description="Helical" evidence="4">
    <location>
        <begin position="125"/>
        <end position="147"/>
    </location>
</feature>
<dbReference type="OrthoDB" id="294295at2759"/>
<dbReference type="PRINTS" id="PR00081">
    <property type="entry name" value="GDHRDH"/>
</dbReference>
<dbReference type="GO" id="GO:0016491">
    <property type="term" value="F:oxidoreductase activity"/>
    <property type="evidence" value="ECO:0007669"/>
    <property type="project" value="UniProtKB-KW"/>
</dbReference>
<name>A0A8J2MZW5_9PLEO</name>
<comment type="similarity">
    <text evidence="1">Belongs to the short-chain dehydrogenases/reductases (SDR) family.</text>
</comment>
<protein>
    <recommendedName>
        <fullName evidence="7">NAD(P)-binding protein</fullName>
    </recommendedName>
</protein>
<organism evidence="5 6">
    <name type="scientific">Alternaria atra</name>
    <dbReference type="NCBI Taxonomy" id="119953"/>
    <lineage>
        <taxon>Eukaryota</taxon>
        <taxon>Fungi</taxon>
        <taxon>Dikarya</taxon>
        <taxon>Ascomycota</taxon>
        <taxon>Pezizomycotina</taxon>
        <taxon>Dothideomycetes</taxon>
        <taxon>Pleosporomycetidae</taxon>
        <taxon>Pleosporales</taxon>
        <taxon>Pleosporineae</taxon>
        <taxon>Pleosporaceae</taxon>
        <taxon>Alternaria</taxon>
        <taxon>Alternaria sect. Ulocladioides</taxon>
    </lineage>
</organism>
<evidence type="ECO:0000256" key="4">
    <source>
        <dbReference type="SAM" id="Phobius"/>
    </source>
</evidence>
<evidence type="ECO:0000313" key="6">
    <source>
        <dbReference type="Proteomes" id="UP000676310"/>
    </source>
</evidence>
<reference evidence="5" key="1">
    <citation type="submission" date="2021-05" db="EMBL/GenBank/DDBJ databases">
        <authorList>
            <person name="Stam R."/>
        </authorList>
    </citation>
    <scope>NUCLEOTIDE SEQUENCE</scope>
    <source>
        <strain evidence="5">CS162</strain>
    </source>
</reference>
<dbReference type="Pfam" id="PF23441">
    <property type="entry name" value="SDR"/>
    <property type="match status" value="2"/>
</dbReference>
<evidence type="ECO:0000256" key="3">
    <source>
        <dbReference type="ARBA" id="ARBA00023002"/>
    </source>
</evidence>
<keyword evidence="4" id="KW-0472">Membrane</keyword>
<dbReference type="Gene3D" id="3.40.50.720">
    <property type="entry name" value="NAD(P)-binding Rossmann-like Domain"/>
    <property type="match status" value="1"/>
</dbReference>
<dbReference type="PANTHER" id="PTHR43477:SF1">
    <property type="entry name" value="DIHYDROANTICAPSIN 7-DEHYDROGENASE"/>
    <property type="match status" value="1"/>
</dbReference>
<keyword evidence="6" id="KW-1185">Reference proteome</keyword>
<dbReference type="PANTHER" id="PTHR43477">
    <property type="entry name" value="DIHYDROANTICAPSIN 7-DEHYDROGENASE"/>
    <property type="match status" value="1"/>
</dbReference>
<evidence type="ECO:0000313" key="5">
    <source>
        <dbReference type="EMBL" id="CAG5159019.1"/>
    </source>
</evidence>
<dbReference type="SUPFAM" id="SSF51735">
    <property type="entry name" value="NAD(P)-binding Rossmann-fold domains"/>
    <property type="match status" value="1"/>
</dbReference>
<dbReference type="GeneID" id="67017143"/>
<dbReference type="InterPro" id="IPR036291">
    <property type="entry name" value="NAD(P)-bd_dom_sf"/>
</dbReference>
<sequence length="314" mass="34396">MTDQKRYTNKLEKSRILVIGGTSGLGYSVAEACLENGALVTISSSNPSRVDSAVSKLKDAYPSSADPSNPRVWGLTVDLGKQETLEEELKTLLEKTVGSMPEGKLDHVVYTAGDKLAEIGLADMVCFIFFHHAVLIFLSRIFAWTTLRLFSFQILNLDGYELTLFTLQTMQNILAAGQLRFFAPLLLAKHLPNYLVPSYKSSYVITTGAVSEKPIPNWSVIGSYAGGLHSMVRGLALDMKPIRVNGVSPGAVDTELWDHHGQEKKEAIMQAMTSKMTTGRVGRPEDVAETFLGLLRDYNIDGSMIRTDGGGMLM</sequence>